<evidence type="ECO:0000313" key="2">
    <source>
        <dbReference type="EMBL" id="KAB2051821.1"/>
    </source>
</evidence>
<sequence length="201" mass="22916">MLGIGEVRPTTVTLQLADQSLAYPKGKIEDVLVRVDEFIFPIDFIVLDFEADKEVPIILARPFLATRRTLIDVQKVNSPFEFKTTRNKYILVVVDYVSKWVEAEAYPTNEAKCLLEKYDVKHKIATAYHPMSNGQVERVNREIKGALGKVVSPSRKDWSQRLDDALWSNRTAFKSPLGIIPYQLVFGKACHSPLELENRAH</sequence>
<feature type="domain" description="Integrase catalytic" evidence="1">
    <location>
        <begin position="5"/>
        <end position="189"/>
    </location>
</feature>
<evidence type="ECO:0000259" key="1">
    <source>
        <dbReference type="PROSITE" id="PS50994"/>
    </source>
</evidence>
<gene>
    <name evidence="2" type="ORF">ES319_A12G078800v1</name>
</gene>
<dbReference type="InterPro" id="IPR001584">
    <property type="entry name" value="Integrase_cat-core"/>
</dbReference>
<accession>A0A5J5TBR8</accession>
<dbReference type="PROSITE" id="PS50994">
    <property type="entry name" value="INTEGRASE"/>
    <property type="match status" value="1"/>
</dbReference>
<proteinExistence type="predicted"/>
<dbReference type="InterPro" id="IPR012337">
    <property type="entry name" value="RNaseH-like_sf"/>
</dbReference>
<dbReference type="PANTHER" id="PTHR33067">
    <property type="entry name" value="RNA-DIRECTED DNA POLYMERASE-RELATED"/>
    <property type="match status" value="1"/>
</dbReference>
<dbReference type="OrthoDB" id="1000664at2759"/>
<reference evidence="3" key="1">
    <citation type="journal article" date="2020" name="Nat. Genet.">
        <title>Genomic diversifications of five Gossypium allopolyploid species and their impact on cotton improvement.</title>
        <authorList>
            <person name="Chen Z.J."/>
            <person name="Sreedasyam A."/>
            <person name="Ando A."/>
            <person name="Song Q."/>
            <person name="De Santiago L.M."/>
            <person name="Hulse-Kemp A.M."/>
            <person name="Ding M."/>
            <person name="Ye W."/>
            <person name="Kirkbride R.C."/>
            <person name="Jenkins J."/>
            <person name="Plott C."/>
            <person name="Lovell J."/>
            <person name="Lin Y.M."/>
            <person name="Vaughn R."/>
            <person name="Liu B."/>
            <person name="Simpson S."/>
            <person name="Scheffler B.E."/>
            <person name="Wen L."/>
            <person name="Saski C.A."/>
            <person name="Grover C.E."/>
            <person name="Hu G."/>
            <person name="Conover J.L."/>
            <person name="Carlson J.W."/>
            <person name="Shu S."/>
            <person name="Boston L.B."/>
            <person name="Williams M."/>
            <person name="Peterson D.G."/>
            <person name="McGee K."/>
            <person name="Jones D.C."/>
            <person name="Wendel J.F."/>
            <person name="Stelly D.M."/>
            <person name="Grimwood J."/>
            <person name="Schmutz J."/>
        </authorList>
    </citation>
    <scope>NUCLEOTIDE SEQUENCE [LARGE SCALE GENOMIC DNA]</scope>
    <source>
        <strain evidence="3">cv. 3-79</strain>
    </source>
</reference>
<organism evidence="2 3">
    <name type="scientific">Gossypium barbadense</name>
    <name type="common">Sea Island cotton</name>
    <name type="synonym">Hibiscus barbadensis</name>
    <dbReference type="NCBI Taxonomy" id="3634"/>
    <lineage>
        <taxon>Eukaryota</taxon>
        <taxon>Viridiplantae</taxon>
        <taxon>Streptophyta</taxon>
        <taxon>Embryophyta</taxon>
        <taxon>Tracheophyta</taxon>
        <taxon>Spermatophyta</taxon>
        <taxon>Magnoliopsida</taxon>
        <taxon>eudicotyledons</taxon>
        <taxon>Gunneridae</taxon>
        <taxon>Pentapetalae</taxon>
        <taxon>rosids</taxon>
        <taxon>malvids</taxon>
        <taxon>Malvales</taxon>
        <taxon>Malvaceae</taxon>
        <taxon>Malvoideae</taxon>
        <taxon>Gossypium</taxon>
    </lineage>
</organism>
<name>A0A5J5TBR8_GOSBA</name>
<evidence type="ECO:0000313" key="3">
    <source>
        <dbReference type="Proteomes" id="UP000327439"/>
    </source>
</evidence>
<dbReference type="GO" id="GO:0003676">
    <property type="term" value="F:nucleic acid binding"/>
    <property type="evidence" value="ECO:0007669"/>
    <property type="project" value="InterPro"/>
</dbReference>
<protein>
    <recommendedName>
        <fullName evidence="1">Integrase catalytic domain-containing protein</fullName>
    </recommendedName>
</protein>
<dbReference type="GO" id="GO:0015074">
    <property type="term" value="P:DNA integration"/>
    <property type="evidence" value="ECO:0007669"/>
    <property type="project" value="InterPro"/>
</dbReference>
<keyword evidence="3" id="KW-1185">Reference proteome</keyword>
<dbReference type="Gene3D" id="2.40.70.10">
    <property type="entry name" value="Acid Proteases"/>
    <property type="match status" value="1"/>
</dbReference>
<dbReference type="SUPFAM" id="SSF53098">
    <property type="entry name" value="Ribonuclease H-like"/>
    <property type="match status" value="1"/>
</dbReference>
<dbReference type="Gene3D" id="3.30.420.10">
    <property type="entry name" value="Ribonuclease H-like superfamily/Ribonuclease H"/>
    <property type="match status" value="1"/>
</dbReference>
<dbReference type="PANTHER" id="PTHR33067:SF39">
    <property type="entry name" value="TRANSCRIPTION FACTOR INTERACTOR AND REGULATOR CCHC(ZN) FAMILY"/>
    <property type="match status" value="1"/>
</dbReference>
<dbReference type="Proteomes" id="UP000327439">
    <property type="component" value="Chromosome A12"/>
</dbReference>
<dbReference type="InterPro" id="IPR021109">
    <property type="entry name" value="Peptidase_aspartic_dom_sf"/>
</dbReference>
<dbReference type="InterPro" id="IPR036397">
    <property type="entry name" value="RNaseH_sf"/>
</dbReference>
<dbReference type="EMBL" id="CM018213">
    <property type="protein sequence ID" value="KAB2051821.1"/>
    <property type="molecule type" value="Genomic_DNA"/>
</dbReference>
<dbReference type="AlphaFoldDB" id="A0A5J5TBR8"/>